<dbReference type="STRING" id="221988.MS0928"/>
<reference evidence="1 2" key="1">
    <citation type="journal article" date="2004" name="Nat. Biotechnol.">
        <title>The genome sequence of the capnophilic rumen bacterium Mannheimia succiniciproducens.</title>
        <authorList>
            <person name="Hong S.H."/>
            <person name="Kim J.S."/>
            <person name="Lee S.Y."/>
            <person name="In Y.H."/>
            <person name="Choi S.S."/>
            <person name="Rih J.-K."/>
            <person name="Kim C.H."/>
            <person name="Jeong H."/>
            <person name="Hur C.G."/>
            <person name="Kim J.J."/>
        </authorList>
    </citation>
    <scope>NUCLEOTIDE SEQUENCE [LARGE SCALE GENOMIC DNA]</scope>
    <source>
        <strain evidence="2">KCTC 0769BP / MBEL55E</strain>
    </source>
</reference>
<keyword evidence="2" id="KW-1185">Reference proteome</keyword>
<dbReference type="KEGG" id="msu:MS0928"/>
<evidence type="ECO:0000313" key="2">
    <source>
        <dbReference type="Proteomes" id="UP000000607"/>
    </source>
</evidence>
<dbReference type="HOGENOM" id="CLU_3201749_0_0_6"/>
<sequence>MAILGTTRRDELIFRRLCVENRLFIFYKQTLYSIFLNYLPNVDFS</sequence>
<protein>
    <submittedName>
        <fullName evidence="1">Uncharacterized protein</fullName>
    </submittedName>
</protein>
<accession>Q65U25</accession>
<dbReference type="Proteomes" id="UP000000607">
    <property type="component" value="Chromosome"/>
</dbReference>
<dbReference type="EMBL" id="AE016827">
    <property type="protein sequence ID" value="AAU37535.1"/>
    <property type="molecule type" value="Genomic_DNA"/>
</dbReference>
<gene>
    <name evidence="1" type="ordered locus">MS0928</name>
</gene>
<dbReference type="AlphaFoldDB" id="Q65U25"/>
<organism evidence="1 2">
    <name type="scientific">Mannheimia succiniciproducens (strain KCTC 0769BP / MBEL55E)</name>
    <dbReference type="NCBI Taxonomy" id="221988"/>
    <lineage>
        <taxon>Bacteria</taxon>
        <taxon>Pseudomonadati</taxon>
        <taxon>Pseudomonadota</taxon>
        <taxon>Gammaproteobacteria</taxon>
        <taxon>Pasteurellales</taxon>
        <taxon>Pasteurellaceae</taxon>
        <taxon>Basfia</taxon>
    </lineage>
</organism>
<proteinExistence type="predicted"/>
<evidence type="ECO:0000313" key="1">
    <source>
        <dbReference type="EMBL" id="AAU37535.1"/>
    </source>
</evidence>
<name>Q65U25_MANSM</name>